<reference evidence="4" key="1">
    <citation type="journal article" date="2014" name="Stand. Genomic Sci.">
        <title>Genome sequence of the exopolysaccharide-producing Salipiger mucosus type strain (DSM 16094(T)), a moderately halophilic member of the Roseobacter clade.</title>
        <authorList>
            <person name="Riedel T."/>
            <person name="Spring S."/>
            <person name="Fiebig A."/>
            <person name="Petersen J."/>
            <person name="Kyrpides N.C."/>
            <person name="Goker M."/>
            <person name="Klenk H.P."/>
        </authorList>
    </citation>
    <scope>NUCLEOTIDE SEQUENCE [LARGE SCALE GENOMIC DNA]</scope>
    <source>
        <strain evidence="4">DSM 16094</strain>
    </source>
</reference>
<dbReference type="AlphaFoldDB" id="S9RVP8"/>
<dbReference type="STRING" id="1123237.Salmuc_03376"/>
<name>S9RVP8_9RHOB</name>
<feature type="transmembrane region" description="Helical" evidence="2">
    <location>
        <begin position="112"/>
        <end position="134"/>
    </location>
</feature>
<accession>S9RVP8</accession>
<keyword evidence="4" id="KW-1185">Reference proteome</keyword>
<evidence type="ECO:0000256" key="2">
    <source>
        <dbReference type="SAM" id="Phobius"/>
    </source>
</evidence>
<proteinExistence type="predicted"/>
<keyword evidence="2" id="KW-0812">Transmembrane</keyword>
<sequence>MTKTSLVESILYNPETAIYRVSGIQDNALTFSLQDDDWTAAVERGLFRHHLVIRNGHARERIFSGRHRDAVSFLYVLRSGLYHRQRDREEREKTEYETELHKQADKARRDKIWAVGLVVGPGLCVLAVSLLAVIGSNHFQRHLANTETDRPATLEAAPENTVPDPEAIEAPAPIRTISADDISGERLKSYLEDGDPVPESEAPRYEAPVPEAQPTAADDPEDAPTPGDLVKLAPREEQQASPSEGSEDILQRFYGNAGAASQAEQGSKNLTYIWESRKDDTGISDIPAPDTFTGIRGEAKLAVPGGGNVEALSEMQDFGMNARGD</sequence>
<evidence type="ECO:0000313" key="4">
    <source>
        <dbReference type="Proteomes" id="UP000015347"/>
    </source>
</evidence>
<organism evidence="3 4">
    <name type="scientific">Salipiger mucosus DSM 16094</name>
    <dbReference type="NCBI Taxonomy" id="1123237"/>
    <lineage>
        <taxon>Bacteria</taxon>
        <taxon>Pseudomonadati</taxon>
        <taxon>Pseudomonadota</taxon>
        <taxon>Alphaproteobacteria</taxon>
        <taxon>Rhodobacterales</taxon>
        <taxon>Roseobacteraceae</taxon>
        <taxon>Salipiger</taxon>
    </lineage>
</organism>
<comment type="caution">
    <text evidence="3">The sequence shown here is derived from an EMBL/GenBank/DDBJ whole genome shotgun (WGS) entry which is preliminary data.</text>
</comment>
<keyword evidence="2" id="KW-0472">Membrane</keyword>
<dbReference type="HOGENOM" id="CLU_854979_0_0_5"/>
<protein>
    <submittedName>
        <fullName evidence="3">Uncharacterized protein</fullName>
    </submittedName>
</protein>
<evidence type="ECO:0000256" key="1">
    <source>
        <dbReference type="SAM" id="MobiDB-lite"/>
    </source>
</evidence>
<keyword evidence="2" id="KW-1133">Transmembrane helix</keyword>
<feature type="region of interest" description="Disordered" evidence="1">
    <location>
        <begin position="147"/>
        <end position="267"/>
    </location>
</feature>
<dbReference type="Proteomes" id="UP000015347">
    <property type="component" value="Unassembled WGS sequence"/>
</dbReference>
<dbReference type="RefSeq" id="WP_020041740.1">
    <property type="nucleotide sequence ID" value="NZ_KE557281.1"/>
</dbReference>
<evidence type="ECO:0000313" key="3">
    <source>
        <dbReference type="EMBL" id="EPX78054.1"/>
    </source>
</evidence>
<dbReference type="EMBL" id="APVH01000042">
    <property type="protein sequence ID" value="EPX78054.1"/>
    <property type="molecule type" value="Genomic_DNA"/>
</dbReference>
<gene>
    <name evidence="3" type="ORF">Salmuc_03376</name>
</gene>